<feature type="region of interest" description="Disordered" evidence="10">
    <location>
        <begin position="982"/>
        <end position="1049"/>
    </location>
</feature>
<evidence type="ECO:0000256" key="4">
    <source>
        <dbReference type="ARBA" id="ARBA00022741"/>
    </source>
</evidence>
<feature type="compositionally biased region" description="Basic and acidic residues" evidence="10">
    <location>
        <begin position="703"/>
        <end position="726"/>
    </location>
</feature>
<feature type="compositionally biased region" description="Polar residues" evidence="10">
    <location>
        <begin position="858"/>
        <end position="873"/>
    </location>
</feature>
<feature type="compositionally biased region" description="Polar residues" evidence="10">
    <location>
        <begin position="607"/>
        <end position="633"/>
    </location>
</feature>
<feature type="compositionally biased region" description="Polar residues" evidence="10">
    <location>
        <begin position="1355"/>
        <end position="1388"/>
    </location>
</feature>
<dbReference type="Gene3D" id="3.30.200.20">
    <property type="entry name" value="Phosphorylase Kinase, domain 1"/>
    <property type="match status" value="1"/>
</dbReference>
<dbReference type="EMBL" id="CP138580">
    <property type="protein sequence ID" value="WPG97524.1"/>
    <property type="molecule type" value="Genomic_DNA"/>
</dbReference>
<evidence type="ECO:0000256" key="6">
    <source>
        <dbReference type="ARBA" id="ARBA00022840"/>
    </source>
</evidence>
<evidence type="ECO:0000256" key="7">
    <source>
        <dbReference type="ARBA" id="ARBA00047919"/>
    </source>
</evidence>
<dbReference type="PROSITE" id="PS50011">
    <property type="entry name" value="PROTEIN_KINASE_DOM"/>
    <property type="match status" value="1"/>
</dbReference>
<dbReference type="SUPFAM" id="SSF56112">
    <property type="entry name" value="Protein kinase-like (PK-like)"/>
    <property type="match status" value="1"/>
</dbReference>
<dbReference type="InterPro" id="IPR000719">
    <property type="entry name" value="Prot_kinase_dom"/>
</dbReference>
<dbReference type="FunFam" id="3.30.200.20:FF:000387">
    <property type="entry name" value="Serine/threonine-protein kinase STE11"/>
    <property type="match status" value="1"/>
</dbReference>
<feature type="compositionally biased region" description="Polar residues" evidence="10">
    <location>
        <begin position="81"/>
        <end position="93"/>
    </location>
</feature>
<feature type="compositionally biased region" description="Polar residues" evidence="10">
    <location>
        <begin position="246"/>
        <end position="259"/>
    </location>
</feature>
<feature type="compositionally biased region" description="Polar residues" evidence="10">
    <location>
        <begin position="525"/>
        <end position="534"/>
    </location>
</feature>
<keyword evidence="5" id="KW-0418">Kinase</keyword>
<dbReference type="GO" id="GO:0004709">
    <property type="term" value="F:MAP kinase kinase kinase activity"/>
    <property type="evidence" value="ECO:0007669"/>
    <property type="project" value="UniProtKB-ARBA"/>
</dbReference>
<keyword evidence="13" id="KW-1185">Reference proteome</keyword>
<dbReference type="InterPro" id="IPR050538">
    <property type="entry name" value="MAP_kinase_kinase_kinase"/>
</dbReference>
<dbReference type="PANTHER" id="PTHR48016">
    <property type="entry name" value="MAP KINASE KINASE KINASE SSK2-RELATED-RELATED"/>
    <property type="match status" value="1"/>
</dbReference>
<feature type="region of interest" description="Disordered" evidence="10">
    <location>
        <begin position="1"/>
        <end position="38"/>
    </location>
</feature>
<feature type="compositionally biased region" description="Low complexity" evidence="10">
    <location>
        <begin position="21"/>
        <end position="35"/>
    </location>
</feature>
<comment type="catalytic activity">
    <reaction evidence="7">
        <text>L-threonyl-[protein] + ATP = O-phospho-L-threonyl-[protein] + ADP + H(+)</text>
        <dbReference type="Rhea" id="RHEA:46608"/>
        <dbReference type="Rhea" id="RHEA-COMP:11060"/>
        <dbReference type="Rhea" id="RHEA-COMP:11605"/>
        <dbReference type="ChEBI" id="CHEBI:15378"/>
        <dbReference type="ChEBI" id="CHEBI:30013"/>
        <dbReference type="ChEBI" id="CHEBI:30616"/>
        <dbReference type="ChEBI" id="CHEBI:61977"/>
        <dbReference type="ChEBI" id="CHEBI:456216"/>
        <dbReference type="EC" id="2.7.11.24"/>
    </reaction>
    <physiologicalReaction direction="left-to-right" evidence="7">
        <dbReference type="Rhea" id="RHEA:46609"/>
    </physiologicalReaction>
</comment>
<feature type="compositionally biased region" description="Pro residues" evidence="10">
    <location>
        <begin position="307"/>
        <end position="325"/>
    </location>
</feature>
<feature type="region of interest" description="Disordered" evidence="10">
    <location>
        <begin position="223"/>
        <end position="278"/>
    </location>
</feature>
<keyword evidence="6 9" id="KW-0067">ATP-binding</keyword>
<feature type="region of interest" description="Disordered" evidence="10">
    <location>
        <begin position="70"/>
        <end position="200"/>
    </location>
</feature>
<feature type="region of interest" description="Disordered" evidence="10">
    <location>
        <begin position="1241"/>
        <end position="1309"/>
    </location>
</feature>
<dbReference type="Proteomes" id="UP001303373">
    <property type="component" value="Chromosome 1"/>
</dbReference>
<feature type="region of interest" description="Disordered" evidence="10">
    <location>
        <begin position="1096"/>
        <end position="1204"/>
    </location>
</feature>
<evidence type="ECO:0000313" key="12">
    <source>
        <dbReference type="EMBL" id="WPG97524.1"/>
    </source>
</evidence>
<dbReference type="PROSITE" id="PS00107">
    <property type="entry name" value="PROTEIN_KINASE_ATP"/>
    <property type="match status" value="1"/>
</dbReference>
<evidence type="ECO:0000313" key="13">
    <source>
        <dbReference type="Proteomes" id="UP001303373"/>
    </source>
</evidence>
<evidence type="ECO:0000256" key="2">
    <source>
        <dbReference type="ARBA" id="ARBA00012411"/>
    </source>
</evidence>
<evidence type="ECO:0000256" key="9">
    <source>
        <dbReference type="PROSITE-ProRule" id="PRU10141"/>
    </source>
</evidence>
<dbReference type="InterPro" id="IPR017441">
    <property type="entry name" value="Protein_kinase_ATP_BS"/>
</dbReference>
<name>A0AAQ3R701_9PEZI</name>
<dbReference type="GO" id="GO:0005524">
    <property type="term" value="F:ATP binding"/>
    <property type="evidence" value="ECO:0007669"/>
    <property type="project" value="UniProtKB-UniRule"/>
</dbReference>
<evidence type="ECO:0000256" key="10">
    <source>
        <dbReference type="SAM" id="MobiDB-lite"/>
    </source>
</evidence>
<feature type="domain" description="Protein kinase" evidence="11">
    <location>
        <begin position="1541"/>
        <end position="1830"/>
    </location>
</feature>
<comment type="catalytic activity">
    <reaction evidence="8">
        <text>L-seryl-[protein] + ATP = O-phospho-L-seryl-[protein] + ADP + H(+)</text>
        <dbReference type="Rhea" id="RHEA:17989"/>
        <dbReference type="Rhea" id="RHEA-COMP:9863"/>
        <dbReference type="Rhea" id="RHEA-COMP:11604"/>
        <dbReference type="ChEBI" id="CHEBI:15378"/>
        <dbReference type="ChEBI" id="CHEBI:29999"/>
        <dbReference type="ChEBI" id="CHEBI:30616"/>
        <dbReference type="ChEBI" id="CHEBI:83421"/>
        <dbReference type="ChEBI" id="CHEBI:456216"/>
        <dbReference type="EC" id="2.7.11.24"/>
    </reaction>
    <physiologicalReaction direction="left-to-right" evidence="8">
        <dbReference type="Rhea" id="RHEA:17990"/>
    </physiologicalReaction>
</comment>
<protein>
    <recommendedName>
        <fullName evidence="2">mitogen-activated protein kinase</fullName>
        <ecNumber evidence="2">2.7.11.24</ecNumber>
    </recommendedName>
</protein>
<dbReference type="PROSITE" id="PS00108">
    <property type="entry name" value="PROTEIN_KINASE_ST"/>
    <property type="match status" value="1"/>
</dbReference>
<feature type="region of interest" description="Disordered" evidence="10">
    <location>
        <begin position="300"/>
        <end position="391"/>
    </location>
</feature>
<accession>A0AAQ3R701</accession>
<reference evidence="12 13" key="1">
    <citation type="submission" date="2023-11" db="EMBL/GenBank/DDBJ databases">
        <title>An acidophilic fungus is an integral part of prey digestion in a carnivorous sundew plant.</title>
        <authorList>
            <person name="Tsai I.J."/>
        </authorList>
    </citation>
    <scope>NUCLEOTIDE SEQUENCE [LARGE SCALE GENOMIC DNA]</scope>
    <source>
        <strain evidence="12">169a</strain>
    </source>
</reference>
<evidence type="ECO:0000256" key="1">
    <source>
        <dbReference type="ARBA" id="ARBA00006529"/>
    </source>
</evidence>
<dbReference type="EC" id="2.7.11.24" evidence="2"/>
<feature type="binding site" evidence="9">
    <location>
        <position position="1570"/>
    </location>
    <ligand>
        <name>ATP</name>
        <dbReference type="ChEBI" id="CHEBI:30616"/>
    </ligand>
</feature>
<evidence type="ECO:0000259" key="11">
    <source>
        <dbReference type="PROSITE" id="PS50011"/>
    </source>
</evidence>
<feature type="compositionally biased region" description="Acidic residues" evidence="10">
    <location>
        <begin position="1124"/>
        <end position="1135"/>
    </location>
</feature>
<feature type="compositionally biased region" description="Polar residues" evidence="10">
    <location>
        <begin position="108"/>
        <end position="118"/>
    </location>
</feature>
<organism evidence="12 13">
    <name type="scientific">Acrodontium crateriforme</name>
    <dbReference type="NCBI Taxonomy" id="150365"/>
    <lineage>
        <taxon>Eukaryota</taxon>
        <taxon>Fungi</taxon>
        <taxon>Dikarya</taxon>
        <taxon>Ascomycota</taxon>
        <taxon>Pezizomycotina</taxon>
        <taxon>Dothideomycetes</taxon>
        <taxon>Dothideomycetidae</taxon>
        <taxon>Mycosphaerellales</taxon>
        <taxon>Teratosphaeriaceae</taxon>
        <taxon>Acrodontium</taxon>
    </lineage>
</organism>
<feature type="region of interest" description="Disordered" evidence="10">
    <location>
        <begin position="587"/>
        <end position="766"/>
    </location>
</feature>
<evidence type="ECO:0000256" key="8">
    <source>
        <dbReference type="ARBA" id="ARBA00048130"/>
    </source>
</evidence>
<comment type="similarity">
    <text evidence="1">Belongs to the protein kinase superfamily. STE Ser/Thr protein kinase family. MAP kinase kinase kinase subfamily.</text>
</comment>
<proteinExistence type="inferred from homology"/>
<dbReference type="Pfam" id="PF00069">
    <property type="entry name" value="Pkinase"/>
    <property type="match status" value="1"/>
</dbReference>
<evidence type="ECO:0000256" key="3">
    <source>
        <dbReference type="ARBA" id="ARBA00022679"/>
    </source>
</evidence>
<feature type="compositionally biased region" description="Polar residues" evidence="10">
    <location>
        <begin position="1006"/>
        <end position="1027"/>
    </location>
</feature>
<feature type="compositionally biased region" description="Polar residues" evidence="10">
    <location>
        <begin position="749"/>
        <end position="760"/>
    </location>
</feature>
<keyword evidence="4 9" id="KW-0547">Nucleotide-binding</keyword>
<feature type="region of interest" description="Disordered" evidence="10">
    <location>
        <begin position="1343"/>
        <end position="1402"/>
    </location>
</feature>
<feature type="compositionally biased region" description="Polar residues" evidence="10">
    <location>
        <begin position="1138"/>
        <end position="1152"/>
    </location>
</feature>
<feature type="compositionally biased region" description="Polar residues" evidence="10">
    <location>
        <begin position="1097"/>
        <end position="1115"/>
    </location>
</feature>
<feature type="compositionally biased region" description="Polar residues" evidence="10">
    <location>
        <begin position="8"/>
        <end position="18"/>
    </location>
</feature>
<feature type="region of interest" description="Disordered" evidence="10">
    <location>
        <begin position="858"/>
        <end position="880"/>
    </location>
</feature>
<dbReference type="PANTHER" id="PTHR48016:SF48">
    <property type="entry name" value="SERINE_THREONINE-PROTEIN KINASE BCK1_SLK1_SSP31"/>
    <property type="match status" value="1"/>
</dbReference>
<feature type="compositionally biased region" description="Basic and acidic residues" evidence="10">
    <location>
        <begin position="1028"/>
        <end position="1038"/>
    </location>
</feature>
<feature type="compositionally biased region" description="Polar residues" evidence="10">
    <location>
        <begin position="1272"/>
        <end position="1307"/>
    </location>
</feature>
<feature type="compositionally biased region" description="Polar residues" evidence="10">
    <location>
        <begin position="641"/>
        <end position="652"/>
    </location>
</feature>
<feature type="region of interest" description="Disordered" evidence="10">
    <location>
        <begin position="501"/>
        <end position="546"/>
    </location>
</feature>
<keyword evidence="3" id="KW-0808">Transferase</keyword>
<dbReference type="GO" id="GO:0004707">
    <property type="term" value="F:MAP kinase activity"/>
    <property type="evidence" value="ECO:0007669"/>
    <property type="project" value="UniProtKB-EC"/>
</dbReference>
<gene>
    <name evidence="12" type="ORF">R9X50_00030100</name>
</gene>
<feature type="compositionally biased region" description="Polar residues" evidence="10">
    <location>
        <begin position="1183"/>
        <end position="1192"/>
    </location>
</feature>
<dbReference type="InterPro" id="IPR008271">
    <property type="entry name" value="Ser/Thr_kinase_AS"/>
</dbReference>
<dbReference type="Gene3D" id="1.10.510.10">
    <property type="entry name" value="Transferase(Phosphotransferase) domain 1"/>
    <property type="match status" value="1"/>
</dbReference>
<evidence type="ECO:0000256" key="5">
    <source>
        <dbReference type="ARBA" id="ARBA00022777"/>
    </source>
</evidence>
<sequence>MIHGMRQRSASNRSTTDNQSRRASPQPPSSAYYSQNLSVPSNAALNDGTCYDNGGSYLQPHIQGPYSAAALSAPRPRAHTVNHSDMNNSQQQDQYRRGTPVTPGAMQQGGQWQASGQRHASDQRGAQGYLSYPPPPPNMQSPAGSNIQLPGPPPRPPMSATQSHGMMLPPPPGQSSAYWNRQAGYAPHPPPQHMQQSREPKAYDPMAYSEYMHLPPLPDNAPLTSATYIPGSDSFGPGVGIPPLHSQPNSSSGRQNVPQLHNYYRGGSGDYMTSGDSTMTRYGSETHLNQAYNATWTANQQYQQQAPPQPVPTPPQGANYPPPTPTTGRQKNLILPAKETQEHSSPAQTHPPSLLPRPSSRTVDNSSAHGNRDHSISGDAPFSPQEQQWPSERVQTWLAAHNFSKEWQSAFQHLNVQGALFLDIGRSGGQRNLAFMPQTVLPQIARECTNSGILWDQGKEREESRRIRRLVRDVVKNGGTSATSATSTSTLPRVRRQSSQFLGSAGTDGGVESSPSIPRAELNNPFGSNTPSTAGGTGEDSPGRTMPTIAQRRFSGQRAVTLDVVSSAMIDNGRSVFSTGALSSIGDMPKRHSPSASGEFATGGVNKFNSPQQSPNMPLSARPATNGQTTGNNRYYGHFRGNSTDTSGTGRSSAGPRDADSAFAKPPSTDNARGRNATDGSRPPPLDRSARRSSQEIPVPTSAKEHKGFLDRLRRRRDKSDSHPSPDEESPASPYESRKDPFPPVGNRGIQSGNGSSVTGLTGGGMRDRKFVFVTPDGWNYRLIDISDVHSPEQLRNVICYNLGMTHTPDTTIHITSPGQMEHAEALSDQHLIEAKSQLADLTGNLKLYVRAAGTPSEQNRSTASVGFTQSPPTGAGAYTGNSIGVDSPSNLRSGESTLVSDKANPIQNLQKDFFSGEDHNRHFQESLPQHDFQNIPETERLLLLKVKAEEHRKETERKQKAYLDKRKSKIADFGFIDFDAPRDRPVSSGSDLVPMRKPPPVPEPTSTLVKANSLTKRNSNPRTSWPNRKDDPWKRISGDSIPEEGLGSRGIGAALTGAGRAASAIGAPGTAPSSSLKSEILPGESNQKALAGIDFNRTSSSSPQGSPFTRSKGGQTFKIPDYTENDDGATDEEDTLKATQRPQLTLRTPSSGYVPIAPANQQLSRMQSKRGPSFELPEKQVDFQSSPSMLQEDSEDSGSDDGLFAIPLASKQQTFSNMAPITLGKAAKVLGLGLDSTSFDSPDASTNQSPNRGPPLRVKTSRSHVKFEPQSPASGGVSTEDNDVPSSGIDQANPASASSNQYSTDSPDALNRFQRRESFASDMWANRPPAEGIVEHLDDFFPNVDLDQPMGDTQDGQDGSPGSTDKSTLGTTGSLSDLYSHSTTPPSSADEADTLGSDESTLKKGDVSYISVAQRTMRKSGGLGRMKSIRDVVKSNYDVTAHSRNPSTSATYIPSGRGSNMVVPAAYNPMNRVVDTLRNDGGIMRRKSTKMFGAKIEQVRPSRGSRLINNLDTIPQDTIPASNIQHLNKNAPERMPTFKWMRGQLIGKGTFGRVYLGMNTTTGELLAVKQVEVQAKGPNADPARIREMVKALDIEIDTMQHLDHVNIVQYLGCERKEFSISIFLEYISGGSVGSCLRKHGKFEEAIVSSLTRQTLNGLAYLHSQGILHRDLKADNILLDLDGTCKISDFGISKRSANPYNNDITNSMQGSVFWMAPEVIRAQSQALTSSSPVPNSSDANIAMNQGYSAKVDIWSLGCVVLEMFAGRRPWSKEEAVGAIYKLGSLNQAPPIPDDVSSVVGPAALSFMYDCFTIDPGERPTAETLLRAPFCILDTNFNFLDTELYAKIRNAF</sequence>
<dbReference type="InterPro" id="IPR011009">
    <property type="entry name" value="Kinase-like_dom_sf"/>
</dbReference>
<dbReference type="SMART" id="SM00220">
    <property type="entry name" value="S_TKc"/>
    <property type="match status" value="1"/>
</dbReference>
<feature type="compositionally biased region" description="Polar residues" evidence="10">
    <location>
        <begin position="1241"/>
        <end position="1252"/>
    </location>
</feature>